<dbReference type="Pfam" id="PF08808">
    <property type="entry name" value="RES"/>
    <property type="match status" value="1"/>
</dbReference>
<dbReference type="Proteomes" id="UP000308181">
    <property type="component" value="Unassembled WGS sequence"/>
</dbReference>
<comment type="caution">
    <text evidence="2">The sequence shown here is derived from an EMBL/GenBank/DDBJ whole genome shotgun (WGS) entry which is preliminary data.</text>
</comment>
<dbReference type="RefSeq" id="WP_136824318.1">
    <property type="nucleotide sequence ID" value="NZ_SWBP01000001.1"/>
</dbReference>
<name>A0A4V5NZI0_9SPHI</name>
<proteinExistence type="predicted"/>
<evidence type="ECO:0000259" key="1">
    <source>
        <dbReference type="SMART" id="SM00953"/>
    </source>
</evidence>
<sequence>MFVFRITIAKYADSLRASGRASRWNSNEVEMIYTSSSQSLACLENVVHRNLLGLNQSFRVLTIQIPKEVSISEFNLDELPFDWKLFHQMPLTQSLGDKWIQSEKSAVLKVPSSIIQQEYNYLINPAHKDFNKISINSIDPFVFDERIKI</sequence>
<protein>
    <submittedName>
        <fullName evidence="2">RES domain-containing protein</fullName>
    </submittedName>
</protein>
<feature type="domain" description="RES" evidence="1">
    <location>
        <begin position="14"/>
        <end position="137"/>
    </location>
</feature>
<reference evidence="2 3" key="1">
    <citation type="submission" date="2019-04" db="EMBL/GenBank/DDBJ databases">
        <title>Pedobacter sp. AR-3-17 sp. nov., isolated from Arctic soil.</title>
        <authorList>
            <person name="Dahal R.H."/>
            <person name="Kim D.-U."/>
        </authorList>
    </citation>
    <scope>NUCLEOTIDE SEQUENCE [LARGE SCALE GENOMIC DNA]</scope>
    <source>
        <strain evidence="2 3">AR-3-17</strain>
    </source>
</reference>
<dbReference type="SMART" id="SM00953">
    <property type="entry name" value="RES"/>
    <property type="match status" value="1"/>
</dbReference>
<evidence type="ECO:0000313" key="3">
    <source>
        <dbReference type="Proteomes" id="UP000308181"/>
    </source>
</evidence>
<dbReference type="InterPro" id="IPR014914">
    <property type="entry name" value="RES_dom"/>
</dbReference>
<dbReference type="EMBL" id="SWBP01000001">
    <property type="protein sequence ID" value="TKC00121.1"/>
    <property type="molecule type" value="Genomic_DNA"/>
</dbReference>
<accession>A0A4V5NZI0</accession>
<evidence type="ECO:0000313" key="2">
    <source>
        <dbReference type="EMBL" id="TKC00121.1"/>
    </source>
</evidence>
<organism evidence="2 3">
    <name type="scientific">Pedobacter cryophilus</name>
    <dbReference type="NCBI Taxonomy" id="2571271"/>
    <lineage>
        <taxon>Bacteria</taxon>
        <taxon>Pseudomonadati</taxon>
        <taxon>Bacteroidota</taxon>
        <taxon>Sphingobacteriia</taxon>
        <taxon>Sphingobacteriales</taxon>
        <taxon>Sphingobacteriaceae</taxon>
        <taxon>Pedobacter</taxon>
    </lineage>
</organism>
<keyword evidence="3" id="KW-1185">Reference proteome</keyword>
<dbReference type="AlphaFoldDB" id="A0A4V5NZI0"/>
<dbReference type="OrthoDB" id="9789501at2"/>
<gene>
    <name evidence="2" type="ORF">FA046_00100</name>
</gene>